<dbReference type="EMBL" id="BARU01006197">
    <property type="protein sequence ID" value="GAH45927.1"/>
    <property type="molecule type" value="Genomic_DNA"/>
</dbReference>
<organism evidence="4">
    <name type="scientific">marine sediment metagenome</name>
    <dbReference type="NCBI Taxonomy" id="412755"/>
    <lineage>
        <taxon>unclassified sequences</taxon>
        <taxon>metagenomes</taxon>
        <taxon>ecological metagenomes</taxon>
    </lineage>
</organism>
<dbReference type="PANTHER" id="PTHR48075:SF5">
    <property type="entry name" value="3-HYDROXYBUTYRYL-COA DEHYDROGENASE"/>
    <property type="match status" value="1"/>
</dbReference>
<evidence type="ECO:0000313" key="4">
    <source>
        <dbReference type="EMBL" id="GAH45927.1"/>
    </source>
</evidence>
<accession>X1FLS9</accession>
<evidence type="ECO:0000259" key="2">
    <source>
        <dbReference type="Pfam" id="PF00725"/>
    </source>
</evidence>
<dbReference type="Pfam" id="PF00725">
    <property type="entry name" value="3HCDH"/>
    <property type="match status" value="1"/>
</dbReference>
<dbReference type="InterPro" id="IPR036291">
    <property type="entry name" value="NAD(P)-bd_dom_sf"/>
</dbReference>
<feature type="domain" description="3-hydroxyacyl-CoA dehydrogenase C-terminal" evidence="2">
    <location>
        <begin position="252"/>
        <end position="315"/>
    </location>
</feature>
<keyword evidence="1" id="KW-0560">Oxidoreductase</keyword>
<name>X1FLS9_9ZZZZ</name>
<dbReference type="PANTHER" id="PTHR48075">
    <property type="entry name" value="3-HYDROXYACYL-COA DEHYDROGENASE FAMILY PROTEIN"/>
    <property type="match status" value="1"/>
</dbReference>
<comment type="caution">
    <text evidence="4">The sequence shown here is derived from an EMBL/GenBank/DDBJ whole genome shotgun (WGS) entry which is preliminary data.</text>
</comment>
<feature type="non-terminal residue" evidence="4">
    <location>
        <position position="427"/>
    </location>
</feature>
<gene>
    <name evidence="4" type="ORF">S03H2_12168</name>
</gene>
<dbReference type="GO" id="GO:0070403">
    <property type="term" value="F:NAD+ binding"/>
    <property type="evidence" value="ECO:0007669"/>
    <property type="project" value="InterPro"/>
</dbReference>
<sequence length="427" mass="47883">MEYSDKLRKVSILGAGGKMGSGILLLTALEMAELSMIQGNKRRKFNLIAIDVSEENLKGVKQYIREQTRKVAEKSIVQLRDAYKDRDDLVENGEIIDQYIIDVMNFIQTTTSVEHAFGSSIVFEAVSEDPVLKMKLLSEVEKHSDGNTWYLTNTSSIPIQSLNDGASLGGRIIGFHFYNPPAVQRLVELIPAGGTSQDLRDFSMEFASRLRKTVVVSNDVAGFIGNGHFMRDILFGASEVEKLAKGISLPQSIWMINRVTQDFLIRPMGIFQLTDYVGLDVCQYIMKVMDPFMIDEDMHCDLIERLTEQGIKGGQYPDGSQKDGFFRYEAGRITGIYDPDKKIYIALEEFESDCSKALGPLPDGHVPWKTLVRDRKKQDILKEYFEQLSGSANLGAQLAVDYGRNSCRIGQLLVEKKVAKSTDDVNT</sequence>
<dbReference type="InterPro" id="IPR006108">
    <property type="entry name" value="3HC_DH_C"/>
</dbReference>
<protein>
    <recommendedName>
        <fullName evidence="5">3-hydroxyacyl-CoA dehydrogenase NAD binding domain-containing protein</fullName>
    </recommendedName>
</protein>
<evidence type="ECO:0000259" key="3">
    <source>
        <dbReference type="Pfam" id="PF02737"/>
    </source>
</evidence>
<dbReference type="Pfam" id="PF02737">
    <property type="entry name" value="3HCDH_N"/>
    <property type="match status" value="1"/>
</dbReference>
<feature type="domain" description="3-hydroxyacyl-CoA dehydrogenase NAD binding" evidence="3">
    <location>
        <begin position="9"/>
        <end position="219"/>
    </location>
</feature>
<dbReference type="GO" id="GO:0016616">
    <property type="term" value="F:oxidoreductase activity, acting on the CH-OH group of donors, NAD or NADP as acceptor"/>
    <property type="evidence" value="ECO:0007669"/>
    <property type="project" value="InterPro"/>
</dbReference>
<dbReference type="InterPro" id="IPR006176">
    <property type="entry name" value="3-OHacyl-CoA_DH_NAD-bd"/>
</dbReference>
<dbReference type="Gene3D" id="1.10.1040.50">
    <property type="match status" value="1"/>
</dbReference>
<evidence type="ECO:0000256" key="1">
    <source>
        <dbReference type="ARBA" id="ARBA00023002"/>
    </source>
</evidence>
<dbReference type="SUPFAM" id="SSF48179">
    <property type="entry name" value="6-phosphogluconate dehydrogenase C-terminal domain-like"/>
    <property type="match status" value="1"/>
</dbReference>
<reference evidence="4" key="1">
    <citation type="journal article" date="2014" name="Front. Microbiol.">
        <title>High frequency of phylogenetically diverse reductive dehalogenase-homologous genes in deep subseafloor sedimentary metagenomes.</title>
        <authorList>
            <person name="Kawai M."/>
            <person name="Futagami T."/>
            <person name="Toyoda A."/>
            <person name="Takaki Y."/>
            <person name="Nishi S."/>
            <person name="Hori S."/>
            <person name="Arai W."/>
            <person name="Tsubouchi T."/>
            <person name="Morono Y."/>
            <person name="Uchiyama I."/>
            <person name="Ito T."/>
            <person name="Fujiyama A."/>
            <person name="Inagaki F."/>
            <person name="Takami H."/>
        </authorList>
    </citation>
    <scope>NUCLEOTIDE SEQUENCE</scope>
    <source>
        <strain evidence="4">Expedition CK06-06</strain>
    </source>
</reference>
<dbReference type="GO" id="GO:0006631">
    <property type="term" value="P:fatty acid metabolic process"/>
    <property type="evidence" value="ECO:0007669"/>
    <property type="project" value="InterPro"/>
</dbReference>
<dbReference type="Gene3D" id="3.40.50.720">
    <property type="entry name" value="NAD(P)-binding Rossmann-like Domain"/>
    <property type="match status" value="1"/>
</dbReference>
<evidence type="ECO:0008006" key="5">
    <source>
        <dbReference type="Google" id="ProtNLM"/>
    </source>
</evidence>
<dbReference type="InterPro" id="IPR008927">
    <property type="entry name" value="6-PGluconate_DH-like_C_sf"/>
</dbReference>
<dbReference type="SUPFAM" id="SSF51735">
    <property type="entry name" value="NAD(P)-binding Rossmann-fold domains"/>
    <property type="match status" value="1"/>
</dbReference>
<dbReference type="AlphaFoldDB" id="X1FLS9"/>
<proteinExistence type="predicted"/>